<dbReference type="InterPro" id="IPR051871">
    <property type="entry name" value="GMC_Oxidoreductase-Related"/>
</dbReference>
<dbReference type="STRING" id="3694.B9I4E2"/>
<accession>B9I4E2</accession>
<dbReference type="EMBL" id="CM009301">
    <property type="protein sequence ID" value="PNT10962.1"/>
    <property type="molecule type" value="Genomic_DNA"/>
</dbReference>
<dbReference type="AlphaFoldDB" id="B9I4E2"/>
<keyword evidence="5" id="KW-1185">Reference proteome</keyword>
<organism evidence="4 5">
    <name type="scientific">Populus trichocarpa</name>
    <name type="common">Western balsam poplar</name>
    <name type="synonym">Populus balsamifera subsp. trichocarpa</name>
    <dbReference type="NCBI Taxonomy" id="3694"/>
    <lineage>
        <taxon>Eukaryota</taxon>
        <taxon>Viridiplantae</taxon>
        <taxon>Streptophyta</taxon>
        <taxon>Embryophyta</taxon>
        <taxon>Tracheophyta</taxon>
        <taxon>Spermatophyta</taxon>
        <taxon>Magnoliopsida</taxon>
        <taxon>eudicotyledons</taxon>
        <taxon>Gunneridae</taxon>
        <taxon>Pentapetalae</taxon>
        <taxon>rosids</taxon>
        <taxon>fabids</taxon>
        <taxon>Malpighiales</taxon>
        <taxon>Salicaceae</taxon>
        <taxon>Saliceae</taxon>
        <taxon>Populus</taxon>
    </lineage>
</organism>
<evidence type="ECO:0000313" key="4">
    <source>
        <dbReference type="EMBL" id="PNT10962.1"/>
    </source>
</evidence>
<evidence type="ECO:0008006" key="6">
    <source>
        <dbReference type="Google" id="ProtNLM"/>
    </source>
</evidence>
<evidence type="ECO:0000256" key="2">
    <source>
        <dbReference type="ARBA" id="ARBA00022630"/>
    </source>
</evidence>
<evidence type="ECO:0000313" key="5">
    <source>
        <dbReference type="Proteomes" id="UP000006729"/>
    </source>
</evidence>
<dbReference type="Proteomes" id="UP000006729">
    <property type="component" value="Chromosome 12"/>
</dbReference>
<keyword evidence="2" id="KW-0285">Flavoprotein</keyword>
<reference evidence="4 5" key="1">
    <citation type="journal article" date="2006" name="Science">
        <title>The genome of black cottonwood, Populus trichocarpa (Torr. &amp; Gray).</title>
        <authorList>
            <person name="Tuskan G.A."/>
            <person name="Difazio S."/>
            <person name="Jansson S."/>
            <person name="Bohlmann J."/>
            <person name="Grigoriev I."/>
            <person name="Hellsten U."/>
            <person name="Putnam N."/>
            <person name="Ralph S."/>
            <person name="Rombauts S."/>
            <person name="Salamov A."/>
            <person name="Schein J."/>
            <person name="Sterck L."/>
            <person name="Aerts A."/>
            <person name="Bhalerao R.R."/>
            <person name="Bhalerao R.P."/>
            <person name="Blaudez D."/>
            <person name="Boerjan W."/>
            <person name="Brun A."/>
            <person name="Brunner A."/>
            <person name="Busov V."/>
            <person name="Campbell M."/>
            <person name="Carlson J."/>
            <person name="Chalot M."/>
            <person name="Chapman J."/>
            <person name="Chen G.L."/>
            <person name="Cooper D."/>
            <person name="Coutinho P.M."/>
            <person name="Couturier J."/>
            <person name="Covert S."/>
            <person name="Cronk Q."/>
            <person name="Cunningham R."/>
            <person name="Davis J."/>
            <person name="Degroeve S."/>
            <person name="Dejardin A."/>
            <person name="Depamphilis C."/>
            <person name="Detter J."/>
            <person name="Dirks B."/>
            <person name="Dubchak I."/>
            <person name="Duplessis S."/>
            <person name="Ehlting J."/>
            <person name="Ellis B."/>
            <person name="Gendler K."/>
            <person name="Goodstein D."/>
            <person name="Gribskov M."/>
            <person name="Grimwood J."/>
            <person name="Groover A."/>
            <person name="Gunter L."/>
            <person name="Hamberger B."/>
            <person name="Heinze B."/>
            <person name="Helariutta Y."/>
            <person name="Henrissat B."/>
            <person name="Holligan D."/>
            <person name="Holt R."/>
            <person name="Huang W."/>
            <person name="Islam-Faridi N."/>
            <person name="Jones S."/>
            <person name="Jones-Rhoades M."/>
            <person name="Jorgensen R."/>
            <person name="Joshi C."/>
            <person name="Kangasjarvi J."/>
            <person name="Karlsson J."/>
            <person name="Kelleher C."/>
            <person name="Kirkpatrick R."/>
            <person name="Kirst M."/>
            <person name="Kohler A."/>
            <person name="Kalluri U."/>
            <person name="Larimer F."/>
            <person name="Leebens-Mack J."/>
            <person name="Leple J.C."/>
            <person name="Locascio P."/>
            <person name="Lou Y."/>
            <person name="Lucas S."/>
            <person name="Martin F."/>
            <person name="Montanini B."/>
            <person name="Napoli C."/>
            <person name="Nelson D.R."/>
            <person name="Nelson C."/>
            <person name="Nieminen K."/>
            <person name="Nilsson O."/>
            <person name="Pereda V."/>
            <person name="Peter G."/>
            <person name="Philippe R."/>
            <person name="Pilate G."/>
            <person name="Poliakov A."/>
            <person name="Razumovskaya J."/>
            <person name="Richardson P."/>
            <person name="Rinaldi C."/>
            <person name="Ritland K."/>
            <person name="Rouze P."/>
            <person name="Ryaboy D."/>
            <person name="Schmutz J."/>
            <person name="Schrader J."/>
            <person name="Segerman B."/>
            <person name="Shin H."/>
            <person name="Siddiqui A."/>
            <person name="Sterky F."/>
            <person name="Terry A."/>
            <person name="Tsai C.J."/>
            <person name="Uberbacher E."/>
            <person name="Unneberg P."/>
            <person name="Vahala J."/>
            <person name="Wall K."/>
            <person name="Wessler S."/>
            <person name="Yang G."/>
            <person name="Yin T."/>
            <person name="Douglas C."/>
            <person name="Marra M."/>
            <person name="Sandberg G."/>
            <person name="Van de Peer Y."/>
            <person name="Rokhsar D."/>
        </authorList>
    </citation>
    <scope>NUCLEOTIDE SEQUENCE [LARGE SCALE GENOMIC DNA]</scope>
    <source>
        <strain evidence="5">cv. Nisqually</strain>
    </source>
</reference>
<comment type="cofactor">
    <cofactor evidence="1">
        <name>FAD</name>
        <dbReference type="ChEBI" id="CHEBI:57692"/>
    </cofactor>
</comment>
<protein>
    <recommendedName>
        <fullName evidence="6">Glucose-methanol-choline oxidoreductase C-terminal domain-containing protein</fullName>
    </recommendedName>
</protein>
<dbReference type="HOGENOM" id="CLU_2162714_0_0_1"/>
<name>B9I4E2_POPTR</name>
<evidence type="ECO:0000256" key="3">
    <source>
        <dbReference type="ARBA" id="ARBA00022827"/>
    </source>
</evidence>
<keyword evidence="3" id="KW-0274">FAD</keyword>
<dbReference type="eggNOG" id="KOG1238">
    <property type="taxonomic scope" value="Eukaryota"/>
</dbReference>
<dbReference type="InParanoid" id="B9I4E2"/>
<dbReference type="PANTHER" id="PTHR45968:SF31">
    <property type="entry name" value="GLUCOSE-METHANOL-CHOLINE (GMC) OXIDOREDUCTASE FAMILY PROTEIN"/>
    <property type="match status" value="1"/>
</dbReference>
<dbReference type="PANTHER" id="PTHR45968">
    <property type="entry name" value="OSJNBA0019K04.7 PROTEIN"/>
    <property type="match status" value="1"/>
</dbReference>
<evidence type="ECO:0000256" key="1">
    <source>
        <dbReference type="ARBA" id="ARBA00001974"/>
    </source>
</evidence>
<gene>
    <name evidence="4" type="ORF">POPTR_012G135400</name>
</gene>
<proteinExistence type="predicted"/>
<sequence>MSRAVATSLSLANPSKQSGTILEKVIGPLSTGELKLRTRNPNDKPFLEALLDLTARLPLNQRPRHFGTTFSLEQTLSWPYCQVGKLVDHDYKALDVDGLKVTDGSTFIHSP</sequence>